<evidence type="ECO:0000256" key="7">
    <source>
        <dbReference type="ARBA" id="ARBA00023141"/>
    </source>
</evidence>
<comment type="catalytic activity">
    <reaction evidence="1 9">
        <text>N-(5-phospho-beta-D-ribosyl)anthranilate = 1-(2-carboxyphenylamino)-1-deoxy-D-ribulose 5-phosphate</text>
        <dbReference type="Rhea" id="RHEA:21540"/>
        <dbReference type="ChEBI" id="CHEBI:18277"/>
        <dbReference type="ChEBI" id="CHEBI:58613"/>
        <dbReference type="EC" id="5.3.1.24"/>
    </reaction>
</comment>
<proteinExistence type="inferred from homology"/>
<evidence type="ECO:0000256" key="1">
    <source>
        <dbReference type="ARBA" id="ARBA00001164"/>
    </source>
</evidence>
<comment type="pathway">
    <text evidence="2 9">Amino-acid biosynthesis; L-tryptophan biosynthesis; L-tryptophan from chorismate: step 3/5.</text>
</comment>
<dbReference type="Pfam" id="PF00697">
    <property type="entry name" value="PRAI"/>
    <property type="match status" value="1"/>
</dbReference>
<dbReference type="InterPro" id="IPR044643">
    <property type="entry name" value="TrpF_fam"/>
</dbReference>
<evidence type="ECO:0000259" key="11">
    <source>
        <dbReference type="Pfam" id="PF00697"/>
    </source>
</evidence>
<dbReference type="NCBIfam" id="NF002295">
    <property type="entry name" value="PRK01222.1-1"/>
    <property type="match status" value="1"/>
</dbReference>
<feature type="domain" description="N-(5'phosphoribosyl) anthranilate isomerase (PRAI)" evidence="11">
    <location>
        <begin position="3"/>
        <end position="204"/>
    </location>
</feature>
<dbReference type="AlphaFoldDB" id="A0A963YP04"/>
<gene>
    <name evidence="9" type="primary">trpF</name>
    <name evidence="12" type="ORF">ASILVAE211_02850</name>
</gene>
<keyword evidence="5 9" id="KW-0028">Amino-acid biosynthesis</keyword>
<accession>A0A963YP04</accession>
<evidence type="ECO:0000256" key="8">
    <source>
        <dbReference type="ARBA" id="ARBA00023235"/>
    </source>
</evidence>
<dbReference type="PANTHER" id="PTHR42894:SF1">
    <property type="entry name" value="N-(5'-PHOSPHORIBOSYL)ANTHRANILATE ISOMERASE"/>
    <property type="match status" value="1"/>
</dbReference>
<keyword evidence="6 9" id="KW-0822">Tryptophan biosynthesis</keyword>
<evidence type="ECO:0000313" key="13">
    <source>
        <dbReference type="Proteomes" id="UP000708298"/>
    </source>
</evidence>
<dbReference type="Gene3D" id="3.20.20.70">
    <property type="entry name" value="Aldolase class I"/>
    <property type="match status" value="1"/>
</dbReference>
<evidence type="ECO:0000256" key="2">
    <source>
        <dbReference type="ARBA" id="ARBA00004664"/>
    </source>
</evidence>
<keyword evidence="8 9" id="KW-0413">Isomerase</keyword>
<dbReference type="PANTHER" id="PTHR42894">
    <property type="entry name" value="N-(5'-PHOSPHORIBOSYL)ANTHRANILATE ISOMERASE"/>
    <property type="match status" value="1"/>
</dbReference>
<dbReference type="InterPro" id="IPR001240">
    <property type="entry name" value="PRAI_dom"/>
</dbReference>
<evidence type="ECO:0000256" key="9">
    <source>
        <dbReference type="HAMAP-Rule" id="MF_00135"/>
    </source>
</evidence>
<evidence type="ECO:0000256" key="5">
    <source>
        <dbReference type="ARBA" id="ARBA00022605"/>
    </source>
</evidence>
<evidence type="ECO:0000256" key="10">
    <source>
        <dbReference type="SAM" id="MobiDB-lite"/>
    </source>
</evidence>
<dbReference type="SUPFAM" id="SSF51366">
    <property type="entry name" value="Ribulose-phoshate binding barrel"/>
    <property type="match status" value="1"/>
</dbReference>
<reference evidence="12" key="1">
    <citation type="journal article" date="2021" name="Microorganisms">
        <title>Acidisoma silvae sp. nov. and Acidisomacellulosilytica sp. nov., Two Acidophilic Bacteria Isolated from Decaying Wood, Hydrolyzing Cellulose and Producing Poly-3-hydroxybutyrate.</title>
        <authorList>
            <person name="Mieszkin S."/>
            <person name="Pouder E."/>
            <person name="Uroz S."/>
            <person name="Simon-Colin C."/>
            <person name="Alain K."/>
        </authorList>
    </citation>
    <scope>NUCLEOTIDE SEQUENCE</scope>
    <source>
        <strain evidence="12">HW T2.11</strain>
    </source>
</reference>
<evidence type="ECO:0000256" key="3">
    <source>
        <dbReference type="ARBA" id="ARBA00012572"/>
    </source>
</evidence>
<feature type="region of interest" description="Disordered" evidence="10">
    <location>
        <begin position="209"/>
        <end position="229"/>
    </location>
</feature>
<evidence type="ECO:0000256" key="6">
    <source>
        <dbReference type="ARBA" id="ARBA00022822"/>
    </source>
</evidence>
<keyword evidence="7 9" id="KW-0057">Aromatic amino acid biosynthesis</keyword>
<protein>
    <recommendedName>
        <fullName evidence="4 9">N-(5'-phosphoribosyl)anthranilate isomerase</fullName>
        <shortName evidence="9">PRAI</shortName>
        <ecNumber evidence="3 9">5.3.1.24</ecNumber>
    </recommendedName>
</protein>
<dbReference type="EC" id="5.3.1.24" evidence="3 9"/>
<keyword evidence="13" id="KW-1185">Reference proteome</keyword>
<evidence type="ECO:0000256" key="4">
    <source>
        <dbReference type="ARBA" id="ARBA00022272"/>
    </source>
</evidence>
<evidence type="ECO:0000313" key="12">
    <source>
        <dbReference type="EMBL" id="MCB8874107.1"/>
    </source>
</evidence>
<dbReference type="GO" id="GO:0000162">
    <property type="term" value="P:L-tryptophan biosynthetic process"/>
    <property type="evidence" value="ECO:0007669"/>
    <property type="project" value="UniProtKB-UniRule"/>
</dbReference>
<dbReference type="EMBL" id="JAESVB010000001">
    <property type="protein sequence ID" value="MCB8874107.1"/>
    <property type="molecule type" value="Genomic_DNA"/>
</dbReference>
<name>A0A963YP04_9PROT</name>
<dbReference type="CDD" id="cd00405">
    <property type="entry name" value="PRAI"/>
    <property type="match status" value="1"/>
</dbReference>
<comment type="similarity">
    <text evidence="9">Belongs to the TrpF family.</text>
</comment>
<dbReference type="InterPro" id="IPR013785">
    <property type="entry name" value="Aldolase_TIM"/>
</dbReference>
<comment type="caution">
    <text evidence="12">The sequence shown here is derived from an EMBL/GenBank/DDBJ whole genome shotgun (WGS) entry which is preliminary data.</text>
</comment>
<sequence>MKVKICGLNDATAYEAAVEAGADYTGFVFFPRSPRFVTPAQAAVIRAVRPDGPPAVGLFVKPELDQIAEVLESMPLDIFQIYGTPDLAQAVRARFGRPVWLARGISAREELAAAEAAGVGLDALMIESKPPPGADRPGGNATALDWSILAGWTPSLPWLLAGGLTPENVGEAIIASGATAVDVSSGVESSPGIKDLARIRNFITASRNAGRGLSAGKPAEYESTGQGVS</sequence>
<reference evidence="12" key="2">
    <citation type="submission" date="2021-01" db="EMBL/GenBank/DDBJ databases">
        <authorList>
            <person name="Mieszkin S."/>
            <person name="Pouder E."/>
            <person name="Alain K."/>
        </authorList>
    </citation>
    <scope>NUCLEOTIDE SEQUENCE</scope>
    <source>
        <strain evidence="12">HW T2.11</strain>
    </source>
</reference>
<dbReference type="Proteomes" id="UP000708298">
    <property type="component" value="Unassembled WGS sequence"/>
</dbReference>
<dbReference type="RefSeq" id="WP_227319760.1">
    <property type="nucleotide sequence ID" value="NZ_JAESVB010000001.1"/>
</dbReference>
<dbReference type="InterPro" id="IPR011060">
    <property type="entry name" value="RibuloseP-bd_barrel"/>
</dbReference>
<dbReference type="GO" id="GO:0004640">
    <property type="term" value="F:phosphoribosylanthranilate isomerase activity"/>
    <property type="evidence" value="ECO:0007669"/>
    <property type="project" value="UniProtKB-UniRule"/>
</dbReference>
<organism evidence="12 13">
    <name type="scientific">Acidisoma silvae</name>
    <dbReference type="NCBI Taxonomy" id="2802396"/>
    <lineage>
        <taxon>Bacteria</taxon>
        <taxon>Pseudomonadati</taxon>
        <taxon>Pseudomonadota</taxon>
        <taxon>Alphaproteobacteria</taxon>
        <taxon>Acetobacterales</taxon>
        <taxon>Acidocellaceae</taxon>
        <taxon>Acidisoma</taxon>
    </lineage>
</organism>
<dbReference type="HAMAP" id="MF_00135">
    <property type="entry name" value="PRAI"/>
    <property type="match status" value="1"/>
</dbReference>